<dbReference type="PANTHER" id="PTHR11804:SF5">
    <property type="entry name" value="OLIGOENDOPEPTIDASE F"/>
    <property type="match status" value="1"/>
</dbReference>
<evidence type="ECO:0000259" key="8">
    <source>
        <dbReference type="Pfam" id="PF08439"/>
    </source>
</evidence>
<evidence type="ECO:0000259" key="7">
    <source>
        <dbReference type="Pfam" id="PF01432"/>
    </source>
</evidence>
<dbReference type="GO" id="GO:0046872">
    <property type="term" value="F:metal ion binding"/>
    <property type="evidence" value="ECO:0007669"/>
    <property type="project" value="UniProtKB-UniRule"/>
</dbReference>
<dbReference type="GO" id="GO:0004222">
    <property type="term" value="F:metalloendopeptidase activity"/>
    <property type="evidence" value="ECO:0007669"/>
    <property type="project" value="InterPro"/>
</dbReference>
<dbReference type="InterPro" id="IPR001567">
    <property type="entry name" value="Pept_M3A_M3B_dom"/>
</dbReference>
<comment type="caution">
    <text evidence="9">The sequence shown here is derived from an EMBL/GenBank/DDBJ whole genome shotgun (WGS) entry which is preliminary data.</text>
</comment>
<evidence type="ECO:0000256" key="5">
    <source>
        <dbReference type="ARBA" id="ARBA00023049"/>
    </source>
</evidence>
<dbReference type="RefSeq" id="WP_214169646.1">
    <property type="nucleotide sequence ID" value="NZ_JAHCVJ010000001.1"/>
</dbReference>
<dbReference type="InterPro" id="IPR045090">
    <property type="entry name" value="Pept_M3A_M3B"/>
</dbReference>
<dbReference type="AlphaFoldDB" id="A0AAW4KY70"/>
<dbReference type="EMBL" id="JAHCVJ010000001">
    <property type="protein sequence ID" value="MBT0662852.1"/>
    <property type="molecule type" value="Genomic_DNA"/>
</dbReference>
<dbReference type="NCBIfam" id="TIGR02290">
    <property type="entry name" value="M3_fam_3"/>
    <property type="match status" value="1"/>
</dbReference>
<dbReference type="Proteomes" id="UP000811899">
    <property type="component" value="Unassembled WGS sequence"/>
</dbReference>
<gene>
    <name evidence="9" type="ORF">KI809_00935</name>
</gene>
<dbReference type="CDD" id="cd09610">
    <property type="entry name" value="M3B_PepF"/>
    <property type="match status" value="1"/>
</dbReference>
<comment type="cofactor">
    <cofactor evidence="6">
        <name>Zn(2+)</name>
        <dbReference type="ChEBI" id="CHEBI:29105"/>
    </cofactor>
    <text evidence="6">Binds 1 zinc ion.</text>
</comment>
<keyword evidence="10" id="KW-1185">Reference proteome</keyword>
<protein>
    <submittedName>
        <fullName evidence="9">M3 family oligoendopeptidase</fullName>
    </submittedName>
</protein>
<keyword evidence="2 6" id="KW-0479">Metal-binding</keyword>
<name>A0AAW4KY70_9BACT</name>
<dbReference type="Pfam" id="PF08439">
    <property type="entry name" value="Peptidase_M3_N"/>
    <property type="match status" value="1"/>
</dbReference>
<dbReference type="Gene3D" id="1.10.1370.20">
    <property type="entry name" value="Oligoendopeptidase f, C-terminal domain"/>
    <property type="match status" value="1"/>
</dbReference>
<keyword evidence="1 6" id="KW-0645">Protease</keyword>
<dbReference type="Pfam" id="PF01432">
    <property type="entry name" value="Peptidase_M3"/>
    <property type="match status" value="1"/>
</dbReference>
<evidence type="ECO:0000313" key="9">
    <source>
        <dbReference type="EMBL" id="MBT0662852.1"/>
    </source>
</evidence>
<keyword evidence="4 6" id="KW-0862">Zinc</keyword>
<evidence type="ECO:0000256" key="2">
    <source>
        <dbReference type="ARBA" id="ARBA00022723"/>
    </source>
</evidence>
<evidence type="ECO:0000256" key="4">
    <source>
        <dbReference type="ARBA" id="ARBA00022833"/>
    </source>
</evidence>
<evidence type="ECO:0000313" key="10">
    <source>
        <dbReference type="Proteomes" id="UP000811899"/>
    </source>
</evidence>
<dbReference type="Gene3D" id="1.20.140.70">
    <property type="entry name" value="Oligopeptidase f, N-terminal domain"/>
    <property type="match status" value="1"/>
</dbReference>
<evidence type="ECO:0000256" key="3">
    <source>
        <dbReference type="ARBA" id="ARBA00022801"/>
    </source>
</evidence>
<reference evidence="9 10" key="1">
    <citation type="submission" date="2021-05" db="EMBL/GenBank/DDBJ databases">
        <title>The draft genome of Geobacter pelophilus DSM 12255.</title>
        <authorList>
            <person name="Xu Z."/>
            <person name="Masuda Y."/>
            <person name="Itoh H."/>
            <person name="Senoo K."/>
        </authorList>
    </citation>
    <scope>NUCLEOTIDE SEQUENCE [LARGE SCALE GENOMIC DNA]</scope>
    <source>
        <strain evidence="9 10">DSM 12255</strain>
    </source>
</reference>
<dbReference type="InterPro" id="IPR042088">
    <property type="entry name" value="OligoPept_F_C"/>
</dbReference>
<comment type="similarity">
    <text evidence="6">Belongs to the peptidase M3 family.</text>
</comment>
<organism evidence="9 10">
    <name type="scientific">Geoanaerobacter pelophilus</name>
    <dbReference type="NCBI Taxonomy" id="60036"/>
    <lineage>
        <taxon>Bacteria</taxon>
        <taxon>Pseudomonadati</taxon>
        <taxon>Thermodesulfobacteriota</taxon>
        <taxon>Desulfuromonadia</taxon>
        <taxon>Geobacterales</taxon>
        <taxon>Geobacteraceae</taxon>
        <taxon>Geoanaerobacter</taxon>
    </lineage>
</organism>
<dbReference type="SUPFAM" id="SSF55486">
    <property type="entry name" value="Metalloproteases ('zincins'), catalytic domain"/>
    <property type="match status" value="1"/>
</dbReference>
<dbReference type="GO" id="GO:0006508">
    <property type="term" value="P:proteolysis"/>
    <property type="evidence" value="ECO:0007669"/>
    <property type="project" value="UniProtKB-KW"/>
</dbReference>
<dbReference type="GO" id="GO:0006518">
    <property type="term" value="P:peptide metabolic process"/>
    <property type="evidence" value="ECO:0007669"/>
    <property type="project" value="TreeGrafter"/>
</dbReference>
<evidence type="ECO:0000256" key="1">
    <source>
        <dbReference type="ARBA" id="ARBA00022670"/>
    </source>
</evidence>
<dbReference type="InterPro" id="IPR011977">
    <property type="entry name" value="Pept_M3B_clade3"/>
</dbReference>
<keyword evidence="5 6" id="KW-0482">Metalloprotease</keyword>
<evidence type="ECO:0000256" key="6">
    <source>
        <dbReference type="RuleBase" id="RU003435"/>
    </source>
</evidence>
<sequence>MTDMLRWDTTRLYSSPDSPQLDRDFRKATTEAQAFRERYQGKVATLDAAGLLEALTSYEQLQETAVLPQLYGHLLFASDSEADSNKALMQRGMEFGNSLSCEVMFFDLELMAIPEADFAPLAADERLANYRHHLGAIRRFQPHALPEKEEQLLTQKNLTGIQAFAKLFDELTASLSYRMELDGEERDFTGEELISLLHHPEAAVRERALTVFLNGHAEQGIVLSTVFNTVALDHSQEMQLRSYSDPMQPTNLGNELSMEAVEHLMSVTEANFPLAQEYFRIKAKLLGMKRLKNTDVYAPVGECHKTYSFDQAKQLVLDSYSSFNPDYAPLIEGFFTERRIDVEPRQGKSGGAFCMGLTPKLPPYLLLNFTGNLRDVATLAHESGHGLHYLRSQEQTMVNYHAPLPLAETASVFGEMLLTSRMLAQETDREVKISLLCATIEDIIATTFRQVVLTRFEQRLHLERKDGLLSSDRLCTIWWEENAKLFGDSVEMIEAYRWGWSYISHFIHTRFYCYAYTFAELLVLSLYARYQETGPSFVPAFDSVLRSGGSRSPADTAALAGIDINDPGFWQKGYDMLGGLIAELKQQL</sequence>
<dbReference type="InterPro" id="IPR013647">
    <property type="entry name" value="OligopepF_N_dom"/>
</dbReference>
<feature type="domain" description="Oligopeptidase F N-terminal" evidence="8">
    <location>
        <begin position="109"/>
        <end position="176"/>
    </location>
</feature>
<proteinExistence type="inferred from homology"/>
<dbReference type="PANTHER" id="PTHR11804">
    <property type="entry name" value="PROTEASE M3 THIMET OLIGOPEPTIDASE-RELATED"/>
    <property type="match status" value="1"/>
</dbReference>
<keyword evidence="3 6" id="KW-0378">Hydrolase</keyword>
<accession>A0AAW4KY70</accession>
<feature type="domain" description="Peptidase M3A/M3B catalytic" evidence="7">
    <location>
        <begin position="196"/>
        <end position="574"/>
    </location>
</feature>